<dbReference type="AlphaFoldDB" id="A0A4Z2F3U2"/>
<sequence>MALVDTEDDQHEKELMEGVDCRVVPMTNWRQGNQLVPTAFNILSNPEEETRRFAPMVCSKPPRKHSDALPPLLGVPSLLRLLEVLQYALQAGLILCKGDGLGGGGGGADEEDKQQDADRVEMEGAPGKGCKEEKEVGGKSATPEATSQGTGLQPGSRPRSIAHKHQRRRERANAHSIAPLDLTERRILADRRPLPWDKPPRSLLQCNFGSIEHHPPLGLRYLIESIHVERH</sequence>
<gene>
    <name evidence="2" type="ORF">EYF80_054055</name>
</gene>
<evidence type="ECO:0000256" key="1">
    <source>
        <dbReference type="SAM" id="MobiDB-lite"/>
    </source>
</evidence>
<evidence type="ECO:0000313" key="3">
    <source>
        <dbReference type="Proteomes" id="UP000314294"/>
    </source>
</evidence>
<reference evidence="2 3" key="1">
    <citation type="submission" date="2019-03" db="EMBL/GenBank/DDBJ databases">
        <title>First draft genome of Liparis tanakae, snailfish: a comprehensive survey of snailfish specific genes.</title>
        <authorList>
            <person name="Kim W."/>
            <person name="Song I."/>
            <person name="Jeong J.-H."/>
            <person name="Kim D."/>
            <person name="Kim S."/>
            <person name="Ryu S."/>
            <person name="Song J.Y."/>
            <person name="Lee S.K."/>
        </authorList>
    </citation>
    <scope>NUCLEOTIDE SEQUENCE [LARGE SCALE GENOMIC DNA]</scope>
    <source>
        <tissue evidence="2">Muscle</tissue>
    </source>
</reference>
<feature type="region of interest" description="Disordered" evidence="1">
    <location>
        <begin position="102"/>
        <end position="177"/>
    </location>
</feature>
<dbReference type="EMBL" id="SRLO01001709">
    <property type="protein sequence ID" value="TNN35785.1"/>
    <property type="molecule type" value="Genomic_DNA"/>
</dbReference>
<evidence type="ECO:0000313" key="2">
    <source>
        <dbReference type="EMBL" id="TNN35785.1"/>
    </source>
</evidence>
<feature type="compositionally biased region" description="Basic residues" evidence="1">
    <location>
        <begin position="160"/>
        <end position="170"/>
    </location>
</feature>
<dbReference type="Proteomes" id="UP000314294">
    <property type="component" value="Unassembled WGS sequence"/>
</dbReference>
<comment type="caution">
    <text evidence="2">The sequence shown here is derived from an EMBL/GenBank/DDBJ whole genome shotgun (WGS) entry which is preliminary data.</text>
</comment>
<proteinExistence type="predicted"/>
<organism evidence="2 3">
    <name type="scientific">Liparis tanakae</name>
    <name type="common">Tanaka's snailfish</name>
    <dbReference type="NCBI Taxonomy" id="230148"/>
    <lineage>
        <taxon>Eukaryota</taxon>
        <taxon>Metazoa</taxon>
        <taxon>Chordata</taxon>
        <taxon>Craniata</taxon>
        <taxon>Vertebrata</taxon>
        <taxon>Euteleostomi</taxon>
        <taxon>Actinopterygii</taxon>
        <taxon>Neopterygii</taxon>
        <taxon>Teleostei</taxon>
        <taxon>Neoteleostei</taxon>
        <taxon>Acanthomorphata</taxon>
        <taxon>Eupercaria</taxon>
        <taxon>Perciformes</taxon>
        <taxon>Cottioidei</taxon>
        <taxon>Cottales</taxon>
        <taxon>Liparidae</taxon>
        <taxon>Liparis</taxon>
    </lineage>
</organism>
<feature type="compositionally biased region" description="Polar residues" evidence="1">
    <location>
        <begin position="143"/>
        <end position="153"/>
    </location>
</feature>
<protein>
    <submittedName>
        <fullName evidence="2">Uncharacterized protein</fullName>
    </submittedName>
</protein>
<name>A0A4Z2F3U2_9TELE</name>
<keyword evidence="3" id="KW-1185">Reference proteome</keyword>
<accession>A0A4Z2F3U2</accession>